<dbReference type="InterPro" id="IPR000850">
    <property type="entry name" value="Adenylat/UMP-CMP_kin"/>
</dbReference>
<dbReference type="Pfam" id="PF13207">
    <property type="entry name" value="AAA_17"/>
    <property type="match status" value="1"/>
</dbReference>
<dbReference type="GO" id="GO:0019205">
    <property type="term" value="F:nucleobase-containing compound kinase activity"/>
    <property type="evidence" value="ECO:0007669"/>
    <property type="project" value="InterPro"/>
</dbReference>
<keyword evidence="8" id="KW-1185">Reference proteome</keyword>
<accession>A0A507QP71</accession>
<keyword evidence="6" id="KW-0472">Membrane</keyword>
<dbReference type="SUPFAM" id="SSF52540">
    <property type="entry name" value="P-loop containing nucleoside triphosphate hydrolases"/>
    <property type="match status" value="1"/>
</dbReference>
<evidence type="ECO:0000313" key="8">
    <source>
        <dbReference type="Proteomes" id="UP000319663"/>
    </source>
</evidence>
<comment type="similarity">
    <text evidence="4">Belongs to the adenylate kinase family.</text>
</comment>
<evidence type="ECO:0000256" key="5">
    <source>
        <dbReference type="SAM" id="MobiDB-lite"/>
    </source>
</evidence>
<dbReference type="Gene3D" id="3.40.50.300">
    <property type="entry name" value="P-loop containing nucleotide triphosphate hydrolases"/>
    <property type="match status" value="1"/>
</dbReference>
<proteinExistence type="inferred from homology"/>
<reference evidence="7 8" key="1">
    <citation type="submission" date="2019-06" db="EMBL/GenBank/DDBJ databases">
        <title>Wine fermentation using esterase from Monascus purpureus.</title>
        <authorList>
            <person name="Geng C."/>
            <person name="Zhang Y."/>
        </authorList>
    </citation>
    <scope>NUCLEOTIDE SEQUENCE [LARGE SCALE GENOMIC DNA]</scope>
    <source>
        <strain evidence="7">HQ1</strain>
    </source>
</reference>
<sequence>MVGKNSSKILKVTRRAKPEKEIQKIIRFMYHSDLYMQGRGLVPLSALADSSHLPRKLDLSKATVFFFIGCPGSGKSSIAVDFAAGGQYIHLSPSAILANIARNGPYPDQQVVEAAIATFKEVPDELLVLLTIREIQTHVESGSKLFIVDGFPQNANQFKLISRWLRERYLLSFDVDVKTISARKKIPRAQAKEQLARHETLVKDLWKFTPGLAFVSHSGVNTHIEYHQFDARWSLDTNLIRVGMLMGYASAKYKNKADSPWLWHPRPSCVSIEKSFDVPKSQLRSPLPPTSPQSQSPYEPLRQPSSLGAILTAGILIVAMFTDMFYFSVVYFEERKAVHSWFSNAP</sequence>
<comment type="caution">
    <text evidence="7">The sequence shown here is derived from an EMBL/GenBank/DDBJ whole genome shotgun (WGS) entry which is preliminary data.</text>
</comment>
<evidence type="ECO:0000313" key="7">
    <source>
        <dbReference type="EMBL" id="TQB70268.1"/>
    </source>
</evidence>
<name>A0A507QP71_MONPU</name>
<evidence type="ECO:0000256" key="3">
    <source>
        <dbReference type="ARBA" id="ARBA00022777"/>
    </source>
</evidence>
<feature type="transmembrane region" description="Helical" evidence="6">
    <location>
        <begin position="307"/>
        <end position="332"/>
    </location>
</feature>
<protein>
    <submittedName>
        <fullName evidence="7">Uncharacterized protein</fullName>
    </submittedName>
</protein>
<dbReference type="GO" id="GO:0006139">
    <property type="term" value="P:nucleobase-containing compound metabolic process"/>
    <property type="evidence" value="ECO:0007669"/>
    <property type="project" value="InterPro"/>
</dbReference>
<evidence type="ECO:0000256" key="6">
    <source>
        <dbReference type="SAM" id="Phobius"/>
    </source>
</evidence>
<keyword evidence="2" id="KW-0547">Nucleotide-binding</keyword>
<dbReference type="Proteomes" id="UP000319663">
    <property type="component" value="Unassembled WGS sequence"/>
</dbReference>
<dbReference type="EMBL" id="VIFY01000115">
    <property type="protein sequence ID" value="TQB70268.1"/>
    <property type="molecule type" value="Genomic_DNA"/>
</dbReference>
<keyword evidence="6" id="KW-0812">Transmembrane</keyword>
<feature type="region of interest" description="Disordered" evidence="5">
    <location>
        <begin position="280"/>
        <end position="301"/>
    </location>
</feature>
<evidence type="ECO:0000256" key="1">
    <source>
        <dbReference type="ARBA" id="ARBA00022679"/>
    </source>
</evidence>
<dbReference type="PRINTS" id="PR00094">
    <property type="entry name" value="ADENYLTKNASE"/>
</dbReference>
<keyword evidence="1 4" id="KW-0808">Transferase</keyword>
<keyword evidence="3 4" id="KW-0418">Kinase</keyword>
<organism evidence="7 8">
    <name type="scientific">Monascus purpureus</name>
    <name type="common">Red mold</name>
    <name type="synonym">Monascus anka</name>
    <dbReference type="NCBI Taxonomy" id="5098"/>
    <lineage>
        <taxon>Eukaryota</taxon>
        <taxon>Fungi</taxon>
        <taxon>Dikarya</taxon>
        <taxon>Ascomycota</taxon>
        <taxon>Pezizomycotina</taxon>
        <taxon>Eurotiomycetes</taxon>
        <taxon>Eurotiomycetidae</taxon>
        <taxon>Eurotiales</taxon>
        <taxon>Aspergillaceae</taxon>
        <taxon>Monascus</taxon>
    </lineage>
</organism>
<dbReference type="STRING" id="5098.A0A507QP71"/>
<dbReference type="AlphaFoldDB" id="A0A507QP71"/>
<evidence type="ECO:0000256" key="4">
    <source>
        <dbReference type="RuleBase" id="RU003330"/>
    </source>
</evidence>
<dbReference type="InterPro" id="IPR027417">
    <property type="entry name" value="P-loop_NTPase"/>
</dbReference>
<dbReference type="GO" id="GO:0005524">
    <property type="term" value="F:ATP binding"/>
    <property type="evidence" value="ECO:0007669"/>
    <property type="project" value="InterPro"/>
</dbReference>
<evidence type="ECO:0000256" key="2">
    <source>
        <dbReference type="ARBA" id="ARBA00022741"/>
    </source>
</evidence>
<gene>
    <name evidence="7" type="ORF">MPDQ_000726</name>
</gene>
<keyword evidence="6" id="KW-1133">Transmembrane helix</keyword>